<evidence type="ECO:0000313" key="1">
    <source>
        <dbReference type="EMBL" id="MBI6626777.1"/>
    </source>
</evidence>
<dbReference type="EMBL" id="JAEILH010000041">
    <property type="protein sequence ID" value="MBI6626777.1"/>
    <property type="molecule type" value="Genomic_DNA"/>
</dbReference>
<name>A0A8I1JFB3_9PSED</name>
<dbReference type="RefSeq" id="WP_126588213.1">
    <property type="nucleotide sequence ID" value="NZ_JAEILH010000041.1"/>
</dbReference>
<proteinExistence type="predicted"/>
<gene>
    <name evidence="1" type="ORF">YA0853_24405</name>
</gene>
<organism evidence="1 2">
    <name type="scientific">Pseudomonas rhodesiae</name>
    <dbReference type="NCBI Taxonomy" id="76760"/>
    <lineage>
        <taxon>Bacteria</taxon>
        <taxon>Pseudomonadati</taxon>
        <taxon>Pseudomonadota</taxon>
        <taxon>Gammaproteobacteria</taxon>
        <taxon>Pseudomonadales</taxon>
        <taxon>Pseudomonadaceae</taxon>
        <taxon>Pseudomonas</taxon>
    </lineage>
</organism>
<sequence length="160" mass="18047">MSSSEVFNTPFELGLRMVFLLNALHPRKADLQTLMYLDYAVIYTGDLNGPPSLHTPVPLRGAEYISRREIIEQGLYLMAFRAFVDAMATQEGIKYGIGESGPALVDLLGGQYNKDLRDRCNWVSEHFGGYTDFQLEEIFGAKGRLWRTHFIGKEGLPRAV</sequence>
<dbReference type="Pfam" id="PF20288">
    <property type="entry name" value="MC2"/>
    <property type="match status" value="1"/>
</dbReference>
<dbReference type="AlphaFoldDB" id="A0A8I1JFB3"/>
<accession>A0A8I1JFB3</accession>
<dbReference type="Proteomes" id="UP000645865">
    <property type="component" value="Unassembled WGS sequence"/>
</dbReference>
<dbReference type="InterPro" id="IPR046904">
    <property type="entry name" value="ABC-3C_MC2"/>
</dbReference>
<evidence type="ECO:0000313" key="2">
    <source>
        <dbReference type="Proteomes" id="UP000645865"/>
    </source>
</evidence>
<reference evidence="1" key="1">
    <citation type="submission" date="2020-12" db="EMBL/GenBank/DDBJ databases">
        <title>Comparative genomic insights into the epidemiology and virulence of plant pathogenic Pseudomonads from Turkey.</title>
        <authorList>
            <person name="Dillon M."/>
            <person name="Ruiz-Bedoya T."/>
            <person name="Bendalovic-Torma C."/>
            <person name="Guttman K.M."/>
            <person name="Kwak H."/>
            <person name="Middleton M.A."/>
            <person name="Wang P.W."/>
            <person name="Horuz S."/>
            <person name="Aysan Y."/>
            <person name="Guttman D.S."/>
        </authorList>
    </citation>
    <scope>NUCLEOTIDE SEQUENCE</scope>
    <source>
        <strain evidence="1">S5_IA_3a</strain>
    </source>
</reference>
<protein>
    <submittedName>
        <fullName evidence="1">Threonine transporter RhtB</fullName>
    </submittedName>
</protein>
<comment type="caution">
    <text evidence="1">The sequence shown here is derived from an EMBL/GenBank/DDBJ whole genome shotgun (WGS) entry which is preliminary data.</text>
</comment>